<dbReference type="Proteomes" id="UP001204142">
    <property type="component" value="Unassembled WGS sequence"/>
</dbReference>
<accession>A0ABT1WDI0</accession>
<reference evidence="2 3" key="1">
    <citation type="submission" date="2022-07" db="EMBL/GenBank/DDBJ databases">
        <authorList>
            <person name="Xamxidin M."/>
            <person name="Wu M."/>
        </authorList>
    </citation>
    <scope>NUCLEOTIDE SEQUENCE [LARGE SCALE GENOMIC DNA]</scope>
    <source>
        <strain evidence="2 3">NBRC 111650</strain>
    </source>
</reference>
<proteinExistence type="predicted"/>
<dbReference type="Gene3D" id="3.40.50.300">
    <property type="entry name" value="P-loop containing nucleotide triphosphate hydrolases"/>
    <property type="match status" value="1"/>
</dbReference>
<evidence type="ECO:0000313" key="2">
    <source>
        <dbReference type="EMBL" id="MCQ8895579.1"/>
    </source>
</evidence>
<evidence type="ECO:0000259" key="1">
    <source>
        <dbReference type="Pfam" id="PF02492"/>
    </source>
</evidence>
<gene>
    <name evidence="2" type="ORF">NQT62_03870</name>
</gene>
<dbReference type="InterPro" id="IPR027417">
    <property type="entry name" value="P-loop_NTPase"/>
</dbReference>
<sequence length="142" mass="15640">MAGPTANKTLLWLVAGRNPKARAQAIDTLLHERPVHGKTTLLANSELFSVLSVEEQAQVFEADQALKAQGIHLLRLAPGCACCSSKLLLSTHLGRTLRLNQPDWLILELDSQSHVTQVQALLSEPQWQPWFSEVLLKEGNDG</sequence>
<dbReference type="EMBL" id="JANIGO010000001">
    <property type="protein sequence ID" value="MCQ8895579.1"/>
    <property type="molecule type" value="Genomic_DNA"/>
</dbReference>
<dbReference type="InterPro" id="IPR003495">
    <property type="entry name" value="CobW/HypB/UreG_nucleotide-bd"/>
</dbReference>
<feature type="domain" description="CobW/HypB/UreG nucleotide-binding" evidence="1">
    <location>
        <begin position="37"/>
        <end position="128"/>
    </location>
</feature>
<organism evidence="2 3">
    <name type="scientific">Limnobacter humi</name>
    <dbReference type="NCBI Taxonomy" id="1778671"/>
    <lineage>
        <taxon>Bacteria</taxon>
        <taxon>Pseudomonadati</taxon>
        <taxon>Pseudomonadota</taxon>
        <taxon>Betaproteobacteria</taxon>
        <taxon>Burkholderiales</taxon>
        <taxon>Burkholderiaceae</taxon>
        <taxon>Limnobacter</taxon>
    </lineage>
</organism>
<protein>
    <submittedName>
        <fullName evidence="2">CobW-like GTP-binding protein</fullName>
    </submittedName>
</protein>
<dbReference type="Pfam" id="PF02492">
    <property type="entry name" value="cobW"/>
    <property type="match status" value="1"/>
</dbReference>
<name>A0ABT1WDI0_9BURK</name>
<dbReference type="RefSeq" id="WP_256763265.1">
    <property type="nucleotide sequence ID" value="NZ_JANIGO010000001.1"/>
</dbReference>
<evidence type="ECO:0000313" key="3">
    <source>
        <dbReference type="Proteomes" id="UP001204142"/>
    </source>
</evidence>
<keyword evidence="3" id="KW-1185">Reference proteome</keyword>
<comment type="caution">
    <text evidence="2">The sequence shown here is derived from an EMBL/GenBank/DDBJ whole genome shotgun (WGS) entry which is preliminary data.</text>
</comment>